<evidence type="ECO:0000256" key="1">
    <source>
        <dbReference type="ARBA" id="ARBA00022741"/>
    </source>
</evidence>
<dbReference type="InterPro" id="IPR003833">
    <property type="entry name" value="CT_C_D"/>
</dbReference>
<keyword evidence="8" id="KW-1185">Reference proteome</keyword>
<organism evidence="7 8">
    <name type="scientific">Yinghuangia aomiensis</name>
    <dbReference type="NCBI Taxonomy" id="676205"/>
    <lineage>
        <taxon>Bacteria</taxon>
        <taxon>Bacillati</taxon>
        <taxon>Actinomycetota</taxon>
        <taxon>Actinomycetes</taxon>
        <taxon>Kitasatosporales</taxon>
        <taxon>Streptomycetaceae</taxon>
        <taxon>Yinghuangia</taxon>
    </lineage>
</organism>
<evidence type="ECO:0000259" key="6">
    <source>
        <dbReference type="SMART" id="SM00797"/>
    </source>
</evidence>
<evidence type="ECO:0000313" key="7">
    <source>
        <dbReference type="EMBL" id="GAA4992122.1"/>
    </source>
</evidence>
<dbReference type="Gene3D" id="3.30.1360.40">
    <property type="match status" value="1"/>
</dbReference>
<evidence type="ECO:0000256" key="3">
    <source>
        <dbReference type="ARBA" id="ARBA00022840"/>
    </source>
</evidence>
<comment type="caution">
    <text evidence="7">The sequence shown here is derived from an EMBL/GenBank/DDBJ whole genome shotgun (WGS) entry which is preliminary data.</text>
</comment>
<dbReference type="EMBL" id="BAABHS010000046">
    <property type="protein sequence ID" value="GAA4992122.1"/>
    <property type="molecule type" value="Genomic_DNA"/>
</dbReference>
<keyword evidence="3" id="KW-0067">ATP-binding</keyword>
<dbReference type="SMART" id="SM00796">
    <property type="entry name" value="AHS1"/>
    <property type="match status" value="1"/>
</dbReference>
<feature type="compositionally biased region" description="Low complexity" evidence="4">
    <location>
        <begin position="334"/>
        <end position="344"/>
    </location>
</feature>
<feature type="region of interest" description="Disordered" evidence="4">
    <location>
        <begin position="334"/>
        <end position="365"/>
    </location>
</feature>
<evidence type="ECO:0000313" key="8">
    <source>
        <dbReference type="Proteomes" id="UP001500466"/>
    </source>
</evidence>
<dbReference type="SMART" id="SM00797">
    <property type="entry name" value="AHS2"/>
    <property type="match status" value="1"/>
</dbReference>
<keyword evidence="2" id="KW-0378">Hydrolase</keyword>
<accession>A0ABP9IAJ3</accession>
<dbReference type="RefSeq" id="WP_345680387.1">
    <property type="nucleotide sequence ID" value="NZ_BAABHS010000046.1"/>
</dbReference>
<dbReference type="InterPro" id="IPR052708">
    <property type="entry name" value="PxpC"/>
</dbReference>
<dbReference type="InterPro" id="IPR029000">
    <property type="entry name" value="Cyclophilin-like_dom_sf"/>
</dbReference>
<dbReference type="Pfam" id="PF02682">
    <property type="entry name" value="CT_C_D"/>
    <property type="match status" value="1"/>
</dbReference>
<dbReference type="PANTHER" id="PTHR43309:SF3">
    <property type="entry name" value="5-OXOPROLINASE SUBUNIT C"/>
    <property type="match status" value="1"/>
</dbReference>
<dbReference type="PANTHER" id="PTHR43309">
    <property type="entry name" value="5-OXOPROLINASE SUBUNIT C"/>
    <property type="match status" value="1"/>
</dbReference>
<proteinExistence type="predicted"/>
<dbReference type="Gene3D" id="2.40.100.10">
    <property type="entry name" value="Cyclophilin-like"/>
    <property type="match status" value="2"/>
</dbReference>
<evidence type="ECO:0000256" key="2">
    <source>
        <dbReference type="ARBA" id="ARBA00022801"/>
    </source>
</evidence>
<dbReference type="SUPFAM" id="SSF50891">
    <property type="entry name" value="Cyclophilin-like"/>
    <property type="match status" value="2"/>
</dbReference>
<dbReference type="Proteomes" id="UP001500466">
    <property type="component" value="Unassembled WGS sequence"/>
</dbReference>
<name>A0ABP9IAJ3_9ACTN</name>
<gene>
    <name evidence="7" type="ORF">GCM10023205_75650</name>
</gene>
<sequence>MTAATQARPAEGLCAGAATAFTVLSPGLQSLVVDLDGRTGLWGVGVPPSGAFDDRSFALANAAVGNPRSAAGIEAVVRGPVLRCERRVLVCVTGAVADARLDGRPVVPGRVTVVAPGQVLDLGAADGPGMRQYLAVGGGIAVPAVLGSRTTFLLGKFGGLAGRALAAGDALPAGSAENLAAPVDVTPVLPELGDRWELRVVPGPHGAPVHLADGGPAELFAAEWRVDHRADRTGVRLVGPAPAWARADGGEAGLHPSNIHDSAYPVGGIMLSGNTPVVVGPDGPSLGGFAVPAAVIRADRWKLAQLRPDDRVRLVPVTPAEAARANRARAAELADPGAAAARAEAAGRHASDAPASGAGPERPDALVEVPASGVRPALTVRYSGDHHVLVEVGPPCLDLTVRLQVHLLARALAERGFGVGGPAGVVEMVEGVRSLLLAFDTARLDAAVLAEAIGAAWASSPDPRGVELPVREVVLPISLDDPAAHEAMARYQRGVRPDAPWCPDNVEFIRRVNDLPSRDAVFDVVSAATYLVLGLGDVYLGAPVAVPLDPRHRLVTTKYDPARTWTPENAVGIGGVYLCVYGMEGPGGYQLVGRTVPVWRLTGPRDEFPWQLRLFDRLRFRPVPGDELLRLRADIAAGRADLETHAASLTWADLTAANALVTEELRREADEFTRRRQSAFAAERERWAAR</sequence>
<dbReference type="NCBIfam" id="TIGR00724">
    <property type="entry name" value="urea_amlyse_rel"/>
    <property type="match status" value="1"/>
</dbReference>
<keyword evidence="1" id="KW-0547">Nucleotide-binding</keyword>
<protein>
    <submittedName>
        <fullName evidence="7">5-oxoprolinase/urea amidolyase family protein</fullName>
    </submittedName>
</protein>
<feature type="domain" description="Carboxyltransferase" evidence="6">
    <location>
        <begin position="43"/>
        <end position="332"/>
    </location>
</feature>
<reference evidence="8" key="1">
    <citation type="journal article" date="2019" name="Int. J. Syst. Evol. Microbiol.">
        <title>The Global Catalogue of Microorganisms (GCM) 10K type strain sequencing project: providing services to taxonomists for standard genome sequencing and annotation.</title>
        <authorList>
            <consortium name="The Broad Institute Genomics Platform"/>
            <consortium name="The Broad Institute Genome Sequencing Center for Infectious Disease"/>
            <person name="Wu L."/>
            <person name="Ma J."/>
        </authorList>
    </citation>
    <scope>NUCLEOTIDE SEQUENCE [LARGE SCALE GENOMIC DNA]</scope>
    <source>
        <strain evidence="8">JCM 17986</strain>
    </source>
</reference>
<dbReference type="InterPro" id="IPR003778">
    <property type="entry name" value="CT_A_B"/>
</dbReference>
<dbReference type="SUPFAM" id="SSF160467">
    <property type="entry name" value="PH0987 N-terminal domain-like"/>
    <property type="match status" value="1"/>
</dbReference>
<evidence type="ECO:0000259" key="5">
    <source>
        <dbReference type="SMART" id="SM00796"/>
    </source>
</evidence>
<dbReference type="Pfam" id="PF02626">
    <property type="entry name" value="CT_A_B"/>
    <property type="match status" value="1"/>
</dbReference>
<evidence type="ECO:0000256" key="4">
    <source>
        <dbReference type="SAM" id="MobiDB-lite"/>
    </source>
</evidence>
<feature type="domain" description="Carboxyltransferase" evidence="5">
    <location>
        <begin position="378"/>
        <end position="612"/>
    </location>
</feature>